<gene>
    <name evidence="1" type="ORF">H8S02_03870</name>
</gene>
<organism evidence="1 2">
    <name type="scientific">Agathobaculum hominis</name>
    <dbReference type="NCBI Taxonomy" id="2763014"/>
    <lineage>
        <taxon>Bacteria</taxon>
        <taxon>Bacillati</taxon>
        <taxon>Bacillota</taxon>
        <taxon>Clostridia</taxon>
        <taxon>Eubacteriales</taxon>
        <taxon>Butyricicoccaceae</taxon>
        <taxon>Agathobaculum</taxon>
    </lineage>
</organism>
<evidence type="ECO:0000313" key="1">
    <source>
        <dbReference type="EMBL" id="MBC5695083.1"/>
    </source>
</evidence>
<protein>
    <recommendedName>
        <fullName evidence="3">NusG domain-containing protein</fullName>
    </recommendedName>
</protein>
<keyword evidence="2" id="KW-1185">Reference proteome</keyword>
<proteinExistence type="predicted"/>
<evidence type="ECO:0000313" key="2">
    <source>
        <dbReference type="Proteomes" id="UP000641741"/>
    </source>
</evidence>
<dbReference type="EMBL" id="JACOPK010000003">
    <property type="protein sequence ID" value="MBC5695083.1"/>
    <property type="molecule type" value="Genomic_DNA"/>
</dbReference>
<dbReference type="Proteomes" id="UP000641741">
    <property type="component" value="Unassembled WGS sequence"/>
</dbReference>
<name>A0ABR7GL96_9FIRM</name>
<sequence>MKKWKKVLLAAVLLLAVGGYAAFVKISYYPMGGKVTTVDKYQSGDKYYIVVEEATGTEFTLLCPESEYDKVNAGDEVYCERDQSIVTHKGEVHRIEKDN</sequence>
<accession>A0ABR7GL96</accession>
<comment type="caution">
    <text evidence="1">The sequence shown here is derived from an EMBL/GenBank/DDBJ whole genome shotgun (WGS) entry which is preliminary data.</text>
</comment>
<reference evidence="1 2" key="1">
    <citation type="submission" date="2020-08" db="EMBL/GenBank/DDBJ databases">
        <title>Genome public.</title>
        <authorList>
            <person name="Liu C."/>
            <person name="Sun Q."/>
        </authorList>
    </citation>
    <scope>NUCLEOTIDE SEQUENCE [LARGE SCALE GENOMIC DNA]</scope>
    <source>
        <strain evidence="1 2">M2</strain>
    </source>
</reference>
<evidence type="ECO:0008006" key="3">
    <source>
        <dbReference type="Google" id="ProtNLM"/>
    </source>
</evidence>
<dbReference type="RefSeq" id="WP_186969382.1">
    <property type="nucleotide sequence ID" value="NZ_JACOPK010000003.1"/>
</dbReference>